<evidence type="ECO:0000313" key="4">
    <source>
        <dbReference type="Proteomes" id="UP001170954"/>
    </source>
</evidence>
<dbReference type="Gene3D" id="3.40.47.10">
    <property type="match status" value="1"/>
</dbReference>
<dbReference type="PANTHER" id="PTHR11712">
    <property type="entry name" value="POLYKETIDE SYNTHASE-RELATED"/>
    <property type="match status" value="1"/>
</dbReference>
<evidence type="ECO:0000259" key="2">
    <source>
        <dbReference type="Pfam" id="PF13723"/>
    </source>
</evidence>
<keyword evidence="1" id="KW-0808">Transferase</keyword>
<dbReference type="InterPro" id="IPR000794">
    <property type="entry name" value="Beta-ketoacyl_synthase"/>
</dbReference>
<accession>A0ABT7NKF7</accession>
<reference evidence="3" key="1">
    <citation type="submission" date="2020-06" db="EMBL/GenBank/DDBJ databases">
        <authorList>
            <person name="Dong N."/>
        </authorList>
    </citation>
    <scope>NUCLEOTIDE SEQUENCE</scope>
    <source>
        <strain evidence="3">R1692</strain>
    </source>
</reference>
<dbReference type="PANTHER" id="PTHR11712:SF336">
    <property type="entry name" value="3-OXOACYL-[ACYL-CARRIER-PROTEIN] SYNTHASE, MITOCHONDRIAL"/>
    <property type="match status" value="1"/>
</dbReference>
<keyword evidence="4" id="KW-1185">Reference proteome</keyword>
<dbReference type="EMBL" id="JACAGK010000010">
    <property type="protein sequence ID" value="MDM1047630.1"/>
    <property type="molecule type" value="Genomic_DNA"/>
</dbReference>
<sequence length="348" mass="38150">MKCYINGLGSIGIQSLGFNVWSDEPCMINISNKVAHPSYKELIPAGALRRMSASVKMGIYAAHQAMQEAHVNYPDAIITGTGLGCLQDSEKFLDAMIENDEEYLTPTSFIQSTHNTVAAQIALQLCCKAYNFTYVNGANSFEAALFDAMLQIASFGANSVLVGGIDETSTQFDRLFQLSGLYKTEGASIDFKKPSSSGACLAEGANFFVLSNERQQESYAQLVDVHYFNRPQETVLSEVEGFLGKNSLQIEDIDLVFLGYNADSQDQGFFETYASLFPASSHAYYQHLSGSFFTASAFGLKLAAEVLKIQQLPSNIIYNDIKPKQLKTILLINQSRGVDNSLVLIQSC</sequence>
<dbReference type="InterPro" id="IPR016039">
    <property type="entry name" value="Thiolase-like"/>
</dbReference>
<dbReference type="Proteomes" id="UP001170954">
    <property type="component" value="Unassembled WGS sequence"/>
</dbReference>
<proteinExistence type="predicted"/>
<name>A0ABT7NKF7_9SPHI</name>
<feature type="domain" description="Beta-ketoacyl synthase-like N-terminal" evidence="2">
    <location>
        <begin position="36"/>
        <end position="168"/>
    </location>
</feature>
<comment type="caution">
    <text evidence="3">The sequence shown here is derived from an EMBL/GenBank/DDBJ whole genome shotgun (WGS) entry which is preliminary data.</text>
</comment>
<dbReference type="InterPro" id="IPR014030">
    <property type="entry name" value="Ketoacyl_synth_N"/>
</dbReference>
<dbReference type="RefSeq" id="WP_286650668.1">
    <property type="nucleotide sequence ID" value="NZ_JACAGK010000010.1"/>
</dbReference>
<organism evidence="3 4">
    <name type="scientific">Sphingobacterium hotanense</name>
    <dbReference type="NCBI Taxonomy" id="649196"/>
    <lineage>
        <taxon>Bacteria</taxon>
        <taxon>Pseudomonadati</taxon>
        <taxon>Bacteroidota</taxon>
        <taxon>Sphingobacteriia</taxon>
        <taxon>Sphingobacteriales</taxon>
        <taxon>Sphingobacteriaceae</taxon>
        <taxon>Sphingobacterium</taxon>
    </lineage>
</organism>
<evidence type="ECO:0000256" key="1">
    <source>
        <dbReference type="ARBA" id="ARBA00022679"/>
    </source>
</evidence>
<reference evidence="3" key="2">
    <citation type="journal article" date="2022" name="Sci. Total Environ.">
        <title>Prevalence, transmission, and molecular epidemiology of tet(X)-positive bacteria among humans, animals, and environmental niches in China: An epidemiological, and genomic-based study.</title>
        <authorList>
            <person name="Dong N."/>
            <person name="Zeng Y."/>
            <person name="Cai C."/>
            <person name="Sun C."/>
            <person name="Lu J."/>
            <person name="Liu C."/>
            <person name="Zhou H."/>
            <person name="Sun Q."/>
            <person name="Shu L."/>
            <person name="Wang H."/>
            <person name="Wang Y."/>
            <person name="Wang S."/>
            <person name="Wu C."/>
            <person name="Chan E.W."/>
            <person name="Chen G."/>
            <person name="Shen Z."/>
            <person name="Chen S."/>
            <person name="Zhang R."/>
        </authorList>
    </citation>
    <scope>NUCLEOTIDE SEQUENCE</scope>
    <source>
        <strain evidence="3">R1692</strain>
    </source>
</reference>
<dbReference type="Pfam" id="PF13723">
    <property type="entry name" value="Ketoacyl-synt_2"/>
    <property type="match status" value="1"/>
</dbReference>
<protein>
    <submittedName>
        <fullName evidence="3">Beta-ketoacyl synthase chain length factor</fullName>
    </submittedName>
</protein>
<gene>
    <name evidence="3" type="ORF">HX018_05160</name>
</gene>
<dbReference type="SUPFAM" id="SSF53901">
    <property type="entry name" value="Thiolase-like"/>
    <property type="match status" value="1"/>
</dbReference>
<evidence type="ECO:0000313" key="3">
    <source>
        <dbReference type="EMBL" id="MDM1047630.1"/>
    </source>
</evidence>